<name>A0A2S7WTC2_9FLAO</name>
<evidence type="ECO:0008006" key="3">
    <source>
        <dbReference type="Google" id="ProtNLM"/>
    </source>
</evidence>
<dbReference type="InterPro" id="IPR036465">
    <property type="entry name" value="vWFA_dom_sf"/>
</dbReference>
<dbReference type="InterPro" id="IPR029062">
    <property type="entry name" value="Class_I_gatase-like"/>
</dbReference>
<gene>
    <name evidence="1" type="ORF">BTO18_01120</name>
</gene>
<evidence type="ECO:0000313" key="1">
    <source>
        <dbReference type="EMBL" id="PQJ80858.1"/>
    </source>
</evidence>
<reference evidence="1 2" key="1">
    <citation type="submission" date="2016-12" db="EMBL/GenBank/DDBJ databases">
        <title>Trade-off between light-utilization and light-protection in marine flavobacteria.</title>
        <authorList>
            <person name="Kumagai Y."/>
            <person name="Yoshizawa S."/>
            <person name="Kogure K."/>
            <person name="Iwasaki W."/>
        </authorList>
    </citation>
    <scope>NUCLEOTIDE SEQUENCE [LARGE SCALE GENOMIC DNA]</scope>
    <source>
        <strain evidence="1 2">NBRC 108759</strain>
    </source>
</reference>
<accession>A0A2S7WTC2</accession>
<dbReference type="AlphaFoldDB" id="A0A2S7WTC2"/>
<dbReference type="PANTHER" id="PTHR37947">
    <property type="entry name" value="BLL2462 PROTEIN"/>
    <property type="match status" value="1"/>
</dbReference>
<proteinExistence type="predicted"/>
<evidence type="ECO:0000313" key="2">
    <source>
        <dbReference type="Proteomes" id="UP000238882"/>
    </source>
</evidence>
<sequence>MSLFLLILLLINPKINQIETENSKPKLSILIDDSKSISFFNETNSIKGVRYSLMNNRLLKDKFHIDEFTFGNSTQVLDSLTFTQKQTNISNAITSINELQKNKIAPILVLTDGNQTIGTDYEFINSKQQIYPIVFGDTTKYVDVKITQLNANKYSFIKNKFPVEVLLNYQGEESVRSQFVISKDNRVVFRKNITFSKENNSVTILTNLTSTREGLQYYKASISKIDNEKNIKNNTKYFSVEVINEQTKILVLSSILHPDIGALKKAIESNKQRKVEVFKIEDFKGQLKDYQLIILYQPNTKFSKFLSKLNEQNTNYLLISGVATDWNFINRMQLGIKKNAINQPENYAPNYNDKFLPFYQEDISFNDFPPLKDKFGEVTISKPNQTLLYQNINGLATQQPLLTTFNENNQKGAILFGEGIWKWRSTSFLNTNSFQEFDKFIGNLVQYLASNKKRKRLEVNYENLYPSNSSIRISAFYTDENYKFDTRASLEILIVNNETKEEVKLPFSLVNNSYQVEVENLNSGDYSFTVSVLGQKLKKYGRFKITEFEVENQFTNANFSKLQKLAENSNGKLYHENDIDKLIKDLLENPNFYTIQKSIKKEKNLINWKWILATLIILFSIEWFTRKYFGKI</sequence>
<protein>
    <recommendedName>
        <fullName evidence="3">VWA domain-containing protein</fullName>
    </recommendedName>
</protein>
<dbReference type="Proteomes" id="UP000238882">
    <property type="component" value="Unassembled WGS sequence"/>
</dbReference>
<dbReference type="OrthoDB" id="9763076at2"/>
<dbReference type="SUPFAM" id="SSF52317">
    <property type="entry name" value="Class I glutamine amidotransferase-like"/>
    <property type="match status" value="1"/>
</dbReference>
<organism evidence="1 2">
    <name type="scientific">Polaribacter porphyrae</name>
    <dbReference type="NCBI Taxonomy" id="1137780"/>
    <lineage>
        <taxon>Bacteria</taxon>
        <taxon>Pseudomonadati</taxon>
        <taxon>Bacteroidota</taxon>
        <taxon>Flavobacteriia</taxon>
        <taxon>Flavobacteriales</taxon>
        <taxon>Flavobacteriaceae</taxon>
    </lineage>
</organism>
<dbReference type="SUPFAM" id="SSF53300">
    <property type="entry name" value="vWA-like"/>
    <property type="match status" value="1"/>
</dbReference>
<dbReference type="PANTHER" id="PTHR37947:SF1">
    <property type="entry name" value="BLL2462 PROTEIN"/>
    <property type="match status" value="1"/>
</dbReference>
<dbReference type="EMBL" id="MSCN01000001">
    <property type="protein sequence ID" value="PQJ80858.1"/>
    <property type="molecule type" value="Genomic_DNA"/>
</dbReference>
<comment type="caution">
    <text evidence="1">The sequence shown here is derived from an EMBL/GenBank/DDBJ whole genome shotgun (WGS) entry which is preliminary data.</text>
</comment>
<keyword evidence="2" id="KW-1185">Reference proteome</keyword>